<name>L0DE60_SINAD</name>
<evidence type="ECO:0000313" key="2">
    <source>
        <dbReference type="EMBL" id="AGA27537.1"/>
    </source>
</evidence>
<proteinExistence type="predicted"/>
<keyword evidence="3" id="KW-1185">Reference proteome</keyword>
<accession>L0DE60</accession>
<dbReference type="AlphaFoldDB" id="L0DE60"/>
<dbReference type="RefSeq" id="WP_015246683.1">
    <property type="nucleotide sequence ID" value="NC_019892.1"/>
</dbReference>
<feature type="region of interest" description="Disordered" evidence="1">
    <location>
        <begin position="41"/>
        <end position="62"/>
    </location>
</feature>
<organism evidence="2 3">
    <name type="scientific">Singulisphaera acidiphila (strain ATCC BAA-1392 / DSM 18658 / VKM B-2454 / MOB10)</name>
    <dbReference type="NCBI Taxonomy" id="886293"/>
    <lineage>
        <taxon>Bacteria</taxon>
        <taxon>Pseudomonadati</taxon>
        <taxon>Planctomycetota</taxon>
        <taxon>Planctomycetia</taxon>
        <taxon>Isosphaerales</taxon>
        <taxon>Isosphaeraceae</taxon>
        <taxon>Singulisphaera</taxon>
    </lineage>
</organism>
<evidence type="ECO:0000256" key="1">
    <source>
        <dbReference type="SAM" id="MobiDB-lite"/>
    </source>
</evidence>
<protein>
    <submittedName>
        <fullName evidence="2">Uncharacterized protein</fullName>
    </submittedName>
</protein>
<sequence length="77" mass="8414">MSIAIRSKRLIASEHSTSLSSSSMVEPIYQDIEAPEQAELAREAPEMRDAGLSEAPDAGEGRLSLMEHEFTHGRSQS</sequence>
<dbReference type="EMBL" id="CP003364">
    <property type="protein sequence ID" value="AGA27537.1"/>
    <property type="molecule type" value="Genomic_DNA"/>
</dbReference>
<dbReference type="OrthoDB" id="9919771at2"/>
<gene>
    <name evidence="2" type="ordered locus">Sinac_3266</name>
</gene>
<dbReference type="Proteomes" id="UP000010798">
    <property type="component" value="Chromosome"/>
</dbReference>
<feature type="compositionally biased region" description="Basic and acidic residues" evidence="1">
    <location>
        <begin position="41"/>
        <end position="51"/>
    </location>
</feature>
<dbReference type="KEGG" id="saci:Sinac_3266"/>
<dbReference type="HOGENOM" id="CLU_2636112_0_0_0"/>
<evidence type="ECO:0000313" key="3">
    <source>
        <dbReference type="Proteomes" id="UP000010798"/>
    </source>
</evidence>
<reference evidence="2 3" key="1">
    <citation type="submission" date="2012-02" db="EMBL/GenBank/DDBJ databases">
        <title>Complete sequence of chromosome of Singulisphaera acidiphila DSM 18658.</title>
        <authorList>
            <consortium name="US DOE Joint Genome Institute (JGI-PGF)"/>
            <person name="Lucas S."/>
            <person name="Copeland A."/>
            <person name="Lapidus A."/>
            <person name="Glavina del Rio T."/>
            <person name="Dalin E."/>
            <person name="Tice H."/>
            <person name="Bruce D."/>
            <person name="Goodwin L."/>
            <person name="Pitluck S."/>
            <person name="Peters L."/>
            <person name="Ovchinnikova G."/>
            <person name="Chertkov O."/>
            <person name="Kyrpides N."/>
            <person name="Mavromatis K."/>
            <person name="Ivanova N."/>
            <person name="Brettin T."/>
            <person name="Detter J.C."/>
            <person name="Han C."/>
            <person name="Larimer F."/>
            <person name="Land M."/>
            <person name="Hauser L."/>
            <person name="Markowitz V."/>
            <person name="Cheng J.-F."/>
            <person name="Hugenholtz P."/>
            <person name="Woyke T."/>
            <person name="Wu D."/>
            <person name="Tindall B."/>
            <person name="Pomrenke H."/>
            <person name="Brambilla E."/>
            <person name="Klenk H.-P."/>
            <person name="Eisen J.A."/>
        </authorList>
    </citation>
    <scope>NUCLEOTIDE SEQUENCE [LARGE SCALE GENOMIC DNA]</scope>
    <source>
        <strain evidence="3">ATCC BAA-1392 / DSM 18658 / VKM B-2454 / MOB10</strain>
    </source>
</reference>